<dbReference type="Proteomes" id="UP000275385">
    <property type="component" value="Unassembled WGS sequence"/>
</dbReference>
<dbReference type="CDD" id="cd03046">
    <property type="entry name" value="GST_N_GTT1_like"/>
    <property type="match status" value="1"/>
</dbReference>
<evidence type="ECO:0008006" key="7">
    <source>
        <dbReference type="Google" id="ProtNLM"/>
    </source>
</evidence>
<feature type="domain" description="GST C-terminal" evidence="4">
    <location>
        <begin position="124"/>
        <end position="259"/>
    </location>
</feature>
<comment type="similarity">
    <text evidence="1 2">Belongs to the GST superfamily.</text>
</comment>
<dbReference type="InterPro" id="IPR036282">
    <property type="entry name" value="Glutathione-S-Trfase_C_sf"/>
</dbReference>
<evidence type="ECO:0000259" key="3">
    <source>
        <dbReference type="PROSITE" id="PS50404"/>
    </source>
</evidence>
<dbReference type="InterPro" id="IPR036249">
    <property type="entry name" value="Thioredoxin-like_sf"/>
</dbReference>
<reference evidence="5 6" key="1">
    <citation type="submission" date="2018-08" db="EMBL/GenBank/DDBJ databases">
        <title>Draft genome of the lignicolous fungus Coniochaeta pulveracea.</title>
        <authorList>
            <person name="Borstlap C.J."/>
            <person name="De Witt R.N."/>
            <person name="Botha A."/>
            <person name="Volschenk H."/>
        </authorList>
    </citation>
    <scope>NUCLEOTIDE SEQUENCE [LARGE SCALE GENOMIC DNA]</scope>
    <source>
        <strain evidence="5 6">CAB683</strain>
    </source>
</reference>
<sequence>MSEEQAKITVHWLNGSRAQGILFLLEQLNVPYEIKVYHRDPNNKAPRELANVHPLGKSPVVTVTPPGGGENIVLAETPFIVQYINDHFSNAFSSLEPKRWKEGQEGKVGGETEEWLKYQYIMYYAEGSFMAQMVLYFLMDIIRGPKIPFFIRPMTRMVSNMVISAVPFPNLQKHFKMLEGYLEKNSYLCGDRLTNADIVMAFGMVSVKSVDMSQVGTWEKGSFAETYPNVWAYVGRIEQEPAWQKSVEKIKALEGDYEVLPK</sequence>
<dbReference type="EMBL" id="QVQW01000059">
    <property type="protein sequence ID" value="RKU42224.1"/>
    <property type="molecule type" value="Genomic_DNA"/>
</dbReference>
<evidence type="ECO:0000256" key="1">
    <source>
        <dbReference type="ARBA" id="ARBA00007409"/>
    </source>
</evidence>
<organism evidence="5 6">
    <name type="scientific">Coniochaeta pulveracea</name>
    <dbReference type="NCBI Taxonomy" id="177199"/>
    <lineage>
        <taxon>Eukaryota</taxon>
        <taxon>Fungi</taxon>
        <taxon>Dikarya</taxon>
        <taxon>Ascomycota</taxon>
        <taxon>Pezizomycotina</taxon>
        <taxon>Sordariomycetes</taxon>
        <taxon>Sordariomycetidae</taxon>
        <taxon>Coniochaetales</taxon>
        <taxon>Coniochaetaceae</taxon>
        <taxon>Coniochaeta</taxon>
    </lineage>
</organism>
<evidence type="ECO:0000313" key="5">
    <source>
        <dbReference type="EMBL" id="RKU42224.1"/>
    </source>
</evidence>
<dbReference type="InterPro" id="IPR004045">
    <property type="entry name" value="Glutathione_S-Trfase_N"/>
</dbReference>
<evidence type="ECO:0000259" key="4">
    <source>
        <dbReference type="PROSITE" id="PS50405"/>
    </source>
</evidence>
<dbReference type="PROSITE" id="PS50404">
    <property type="entry name" value="GST_NTER"/>
    <property type="match status" value="1"/>
</dbReference>
<dbReference type="SFLD" id="SFLDG00358">
    <property type="entry name" value="Main_(cytGST)"/>
    <property type="match status" value="1"/>
</dbReference>
<dbReference type="Gene3D" id="1.20.1050.10">
    <property type="match status" value="1"/>
</dbReference>
<dbReference type="InterPro" id="IPR004046">
    <property type="entry name" value="GST_C"/>
</dbReference>
<dbReference type="Gene3D" id="3.40.30.10">
    <property type="entry name" value="Glutaredoxin"/>
    <property type="match status" value="1"/>
</dbReference>
<dbReference type="SFLD" id="SFLDS00019">
    <property type="entry name" value="Glutathione_Transferase_(cytos"/>
    <property type="match status" value="1"/>
</dbReference>
<dbReference type="AlphaFoldDB" id="A0A420Y2X1"/>
<dbReference type="InterPro" id="IPR010987">
    <property type="entry name" value="Glutathione-S-Trfase_C-like"/>
</dbReference>
<name>A0A420Y2X1_9PEZI</name>
<dbReference type="STRING" id="177199.A0A420Y2X1"/>
<protein>
    <recommendedName>
        <fullName evidence="7">Glutathione S-transferase 1</fullName>
    </recommendedName>
</protein>
<keyword evidence="6" id="KW-1185">Reference proteome</keyword>
<dbReference type="SUPFAM" id="SSF52833">
    <property type="entry name" value="Thioredoxin-like"/>
    <property type="match status" value="1"/>
</dbReference>
<evidence type="ECO:0000256" key="2">
    <source>
        <dbReference type="RuleBase" id="RU003494"/>
    </source>
</evidence>
<dbReference type="PROSITE" id="PS50405">
    <property type="entry name" value="GST_CTER"/>
    <property type="match status" value="1"/>
</dbReference>
<feature type="domain" description="GST N-terminal" evidence="3">
    <location>
        <begin position="5"/>
        <end position="92"/>
    </location>
</feature>
<dbReference type="InterPro" id="IPR040079">
    <property type="entry name" value="Glutathione_S-Trfase"/>
</dbReference>
<dbReference type="PANTHER" id="PTHR44051">
    <property type="entry name" value="GLUTATHIONE S-TRANSFERASE-RELATED"/>
    <property type="match status" value="1"/>
</dbReference>
<comment type="caution">
    <text evidence="5">The sequence shown here is derived from an EMBL/GenBank/DDBJ whole genome shotgun (WGS) entry which is preliminary data.</text>
</comment>
<dbReference type="PANTHER" id="PTHR44051:SF9">
    <property type="entry name" value="GLUTATHIONE S-TRANSFERASE 1"/>
    <property type="match status" value="1"/>
</dbReference>
<gene>
    <name evidence="5" type="ORF">DL546_001200</name>
</gene>
<dbReference type="Pfam" id="PF00043">
    <property type="entry name" value="GST_C"/>
    <property type="match status" value="1"/>
</dbReference>
<dbReference type="Pfam" id="PF02798">
    <property type="entry name" value="GST_N"/>
    <property type="match status" value="1"/>
</dbReference>
<dbReference type="OrthoDB" id="2098326at2759"/>
<accession>A0A420Y2X1</accession>
<dbReference type="SUPFAM" id="SSF47616">
    <property type="entry name" value="GST C-terminal domain-like"/>
    <property type="match status" value="1"/>
</dbReference>
<proteinExistence type="inferred from homology"/>
<evidence type="ECO:0000313" key="6">
    <source>
        <dbReference type="Proteomes" id="UP000275385"/>
    </source>
</evidence>